<reference evidence="1" key="1">
    <citation type="submission" date="2023-01" db="EMBL/GenBank/DDBJ databases">
        <title>The chitinases involved in constricting ring structure development in the nematode-trapping fungus Drechslerella dactyloides.</title>
        <authorList>
            <person name="Wang R."/>
            <person name="Zhang L."/>
            <person name="Tang P."/>
            <person name="Li S."/>
            <person name="Liang L."/>
        </authorList>
    </citation>
    <scope>NUCLEOTIDE SEQUENCE</scope>
    <source>
        <strain evidence="1">YMF1.00031</strain>
    </source>
</reference>
<dbReference type="EMBL" id="JAQGDS010000012">
    <property type="protein sequence ID" value="KAJ6256722.1"/>
    <property type="molecule type" value="Genomic_DNA"/>
</dbReference>
<keyword evidence="2" id="KW-1185">Reference proteome</keyword>
<gene>
    <name evidence="1" type="ORF">Dda_8589</name>
</gene>
<accession>A0AAD6IUL3</accession>
<proteinExistence type="predicted"/>
<evidence type="ECO:0000313" key="2">
    <source>
        <dbReference type="Proteomes" id="UP001221413"/>
    </source>
</evidence>
<comment type="caution">
    <text evidence="1">The sequence shown here is derived from an EMBL/GenBank/DDBJ whole genome shotgun (WGS) entry which is preliminary data.</text>
</comment>
<organism evidence="1 2">
    <name type="scientific">Drechslerella dactyloides</name>
    <name type="common">Nematode-trapping fungus</name>
    <name type="synonym">Arthrobotrys dactyloides</name>
    <dbReference type="NCBI Taxonomy" id="74499"/>
    <lineage>
        <taxon>Eukaryota</taxon>
        <taxon>Fungi</taxon>
        <taxon>Dikarya</taxon>
        <taxon>Ascomycota</taxon>
        <taxon>Pezizomycotina</taxon>
        <taxon>Orbiliomycetes</taxon>
        <taxon>Orbiliales</taxon>
        <taxon>Orbiliaceae</taxon>
        <taxon>Drechslerella</taxon>
    </lineage>
</organism>
<name>A0AAD6IUL3_DREDA</name>
<sequence length="70" mass="7912">MDMDMDMDLEVMYVMSVRELAKLPEKVQYILDVSSGQGMDPVRVGWFFADGMPKSNAIAPRQKGRSGTKR</sequence>
<protein>
    <submittedName>
        <fullName evidence="1">Uncharacterized protein</fullName>
    </submittedName>
</protein>
<evidence type="ECO:0000313" key="1">
    <source>
        <dbReference type="EMBL" id="KAJ6256722.1"/>
    </source>
</evidence>
<dbReference type="AlphaFoldDB" id="A0AAD6IUL3"/>
<dbReference type="Proteomes" id="UP001221413">
    <property type="component" value="Unassembled WGS sequence"/>
</dbReference>